<reference evidence="3" key="1">
    <citation type="submission" date="2015-03" db="EMBL/GenBank/DDBJ databases">
        <title>Draft genome sequence of a novel methanotroph (Sn10-6) isolated from flooded ricefield rhizosphere in India.</title>
        <authorList>
            <person name="Pandit P.S."/>
            <person name="Pore S.D."/>
            <person name="Arora P."/>
            <person name="Kapse N.G."/>
            <person name="Dhakephalkar P.K."/>
            <person name="Rahalkar M.C."/>
        </authorList>
    </citation>
    <scope>NUCLEOTIDE SEQUENCE [LARGE SCALE GENOMIC DNA]</scope>
    <source>
        <strain evidence="3">Sn10-6</strain>
    </source>
</reference>
<dbReference type="AlphaFoldDB" id="A0A0F3IE36"/>
<evidence type="ECO:0000313" key="2">
    <source>
        <dbReference type="EMBL" id="KJV05026.1"/>
    </source>
</evidence>
<protein>
    <recommendedName>
        <fullName evidence="4">Lipoprotein</fullName>
    </recommendedName>
</protein>
<dbReference type="RefSeq" id="WP_045780758.1">
    <property type="nucleotide sequence ID" value="NZ_LAJX01000327.1"/>
</dbReference>
<dbReference type="Proteomes" id="UP000033684">
    <property type="component" value="Unassembled WGS sequence"/>
</dbReference>
<gene>
    <name evidence="2" type="ORF">VZ94_21105</name>
</gene>
<proteinExistence type="predicted"/>
<sequence length="190" mass="21948">MRGDARWLLRLTTLILFAFCLSACSSATSIAEEKPVLIISYGDKRNLPRQSSLPETLYQFKIYEDGLVVYIGESEVNVIGERRAKITSKQTQELITIFMKIYNDFDSHGFFGEKKHYLKREDPFLIQLDYQGKQLAFRPGGFAHYLLADLNRSIPIEDWLCPYPSFPEYDADCRSFKESVSIQGFIDKHP</sequence>
<evidence type="ECO:0008006" key="4">
    <source>
        <dbReference type="Google" id="ProtNLM"/>
    </source>
</evidence>
<organism evidence="2 3">
    <name type="scientific">Methylocucumis oryzae</name>
    <dbReference type="NCBI Taxonomy" id="1632867"/>
    <lineage>
        <taxon>Bacteria</taxon>
        <taxon>Pseudomonadati</taxon>
        <taxon>Pseudomonadota</taxon>
        <taxon>Gammaproteobacteria</taxon>
        <taxon>Methylococcales</taxon>
        <taxon>Methylococcaceae</taxon>
        <taxon>Methylocucumis</taxon>
    </lineage>
</organism>
<feature type="signal peptide" evidence="1">
    <location>
        <begin position="1"/>
        <end position="31"/>
    </location>
</feature>
<keyword evidence="1" id="KW-0732">Signal</keyword>
<name>A0A0F3IE36_9GAMM</name>
<reference evidence="2 3" key="2">
    <citation type="journal article" date="2016" name="Microb. Ecol.">
        <title>Genome Characteristics of a Novel Type I Methanotroph (Sn10-6) Isolated from a Flooded Indian Rice Field.</title>
        <authorList>
            <person name="Rahalkar M.C."/>
            <person name="Pandit P.S."/>
            <person name="Dhakephalkar P.K."/>
            <person name="Pore S."/>
            <person name="Arora P."/>
            <person name="Kapse N."/>
        </authorList>
    </citation>
    <scope>NUCLEOTIDE SEQUENCE [LARGE SCALE GENOMIC DNA]</scope>
    <source>
        <strain evidence="2 3">Sn10-6</strain>
    </source>
</reference>
<evidence type="ECO:0000256" key="1">
    <source>
        <dbReference type="SAM" id="SignalP"/>
    </source>
</evidence>
<accession>A0A0F3IE36</accession>
<feature type="chain" id="PRO_5002462241" description="Lipoprotein" evidence="1">
    <location>
        <begin position="32"/>
        <end position="190"/>
    </location>
</feature>
<dbReference type="EMBL" id="LAJX01000327">
    <property type="protein sequence ID" value="KJV05026.1"/>
    <property type="molecule type" value="Genomic_DNA"/>
</dbReference>
<evidence type="ECO:0000313" key="3">
    <source>
        <dbReference type="Proteomes" id="UP000033684"/>
    </source>
</evidence>
<comment type="caution">
    <text evidence="2">The sequence shown here is derived from an EMBL/GenBank/DDBJ whole genome shotgun (WGS) entry which is preliminary data.</text>
</comment>
<keyword evidence="3" id="KW-1185">Reference proteome</keyword>